<gene>
    <name evidence="2" type="ORF">AVEN_105790_1</name>
    <name evidence="1" type="ORF">AVEN_193056_1</name>
</gene>
<dbReference type="Proteomes" id="UP000499080">
    <property type="component" value="Unassembled WGS sequence"/>
</dbReference>
<proteinExistence type="predicted"/>
<protein>
    <submittedName>
        <fullName evidence="2">Uncharacterized protein</fullName>
    </submittedName>
</protein>
<name>A0A4Y2W6I6_ARAVE</name>
<dbReference type="AlphaFoldDB" id="A0A4Y2W6I6"/>
<dbReference type="EMBL" id="BGPR01054896">
    <property type="protein sequence ID" value="GBO31577.1"/>
    <property type="molecule type" value="Genomic_DNA"/>
</dbReference>
<evidence type="ECO:0000313" key="3">
    <source>
        <dbReference type="Proteomes" id="UP000499080"/>
    </source>
</evidence>
<dbReference type="EMBL" id="BGPR01054894">
    <property type="protein sequence ID" value="GBO31575.1"/>
    <property type="molecule type" value="Genomic_DNA"/>
</dbReference>
<organism evidence="2 3">
    <name type="scientific">Araneus ventricosus</name>
    <name type="common">Orbweaver spider</name>
    <name type="synonym">Epeira ventricosa</name>
    <dbReference type="NCBI Taxonomy" id="182803"/>
    <lineage>
        <taxon>Eukaryota</taxon>
        <taxon>Metazoa</taxon>
        <taxon>Ecdysozoa</taxon>
        <taxon>Arthropoda</taxon>
        <taxon>Chelicerata</taxon>
        <taxon>Arachnida</taxon>
        <taxon>Araneae</taxon>
        <taxon>Araneomorphae</taxon>
        <taxon>Entelegynae</taxon>
        <taxon>Araneoidea</taxon>
        <taxon>Araneidae</taxon>
        <taxon>Araneus</taxon>
    </lineage>
</organism>
<accession>A0A4Y2W6I6</accession>
<evidence type="ECO:0000313" key="1">
    <source>
        <dbReference type="EMBL" id="GBO31575.1"/>
    </source>
</evidence>
<comment type="caution">
    <text evidence="2">The sequence shown here is derived from an EMBL/GenBank/DDBJ whole genome shotgun (WGS) entry which is preliminary data.</text>
</comment>
<reference evidence="2 3" key="1">
    <citation type="journal article" date="2019" name="Sci. Rep.">
        <title>Orb-weaving spider Araneus ventricosus genome elucidates the spidroin gene catalogue.</title>
        <authorList>
            <person name="Kono N."/>
            <person name="Nakamura H."/>
            <person name="Ohtoshi R."/>
            <person name="Moran D.A.P."/>
            <person name="Shinohara A."/>
            <person name="Yoshida Y."/>
            <person name="Fujiwara M."/>
            <person name="Mori M."/>
            <person name="Tomita M."/>
            <person name="Arakawa K."/>
        </authorList>
    </citation>
    <scope>NUCLEOTIDE SEQUENCE [LARGE SCALE GENOMIC DNA]</scope>
</reference>
<evidence type="ECO:0000313" key="2">
    <source>
        <dbReference type="EMBL" id="GBO31577.1"/>
    </source>
</evidence>
<keyword evidence="3" id="KW-1185">Reference proteome</keyword>
<sequence length="141" mass="16146">MRNIPFHFASGTHAPKAYMEGATNKAQTTSIDLSQLMARMSKLAIKHKLLRYKSIIRSASSSWLPHLEISTATKLKKLQVFQNQQLMRFVNAYGMPDIRSCITNYLKAKSILDHTKDISSKFFQRLSQIPNELLRNNIFSS</sequence>